<evidence type="ECO:0000259" key="11">
    <source>
        <dbReference type="SMART" id="SM01360"/>
    </source>
</evidence>
<dbReference type="SMART" id="SM01419">
    <property type="entry name" value="Thiol-ester_cl"/>
    <property type="match status" value="1"/>
</dbReference>
<dbReference type="Gene3D" id="2.60.40.2950">
    <property type="match status" value="1"/>
</dbReference>
<evidence type="ECO:0000256" key="9">
    <source>
        <dbReference type="SAM" id="SignalP"/>
    </source>
</evidence>
<dbReference type="InterPro" id="IPR050473">
    <property type="entry name" value="A2M/Complement_sys"/>
</dbReference>
<keyword evidence="3 9" id="KW-0732">Signal</keyword>
<organism evidence="13 14">
    <name type="scientific">Acanthaster planci</name>
    <name type="common">Crown-of-thorns starfish</name>
    <dbReference type="NCBI Taxonomy" id="133434"/>
    <lineage>
        <taxon>Eukaryota</taxon>
        <taxon>Metazoa</taxon>
        <taxon>Echinodermata</taxon>
        <taxon>Eleutherozoa</taxon>
        <taxon>Asterozoa</taxon>
        <taxon>Asteroidea</taxon>
        <taxon>Valvatacea</taxon>
        <taxon>Valvatida</taxon>
        <taxon>Acanthasteridae</taxon>
        <taxon>Acanthaster</taxon>
    </lineage>
</organism>
<feature type="signal peptide" evidence="9">
    <location>
        <begin position="1"/>
        <end position="31"/>
    </location>
</feature>
<dbReference type="InterPro" id="IPR011626">
    <property type="entry name" value="Alpha-macroglobulin_TED"/>
</dbReference>
<dbReference type="InterPro" id="IPR009048">
    <property type="entry name" value="A-macroglobulin_rcpt-bd"/>
</dbReference>
<keyword evidence="7" id="KW-0325">Glycoprotein</keyword>
<accession>A0A8B7XUJ3</accession>
<dbReference type="Gene3D" id="2.60.120.1540">
    <property type="match status" value="1"/>
</dbReference>
<dbReference type="Proteomes" id="UP000694845">
    <property type="component" value="Unplaced"/>
</dbReference>
<dbReference type="InterPro" id="IPR041813">
    <property type="entry name" value="A2M_TED"/>
</dbReference>
<dbReference type="InterPro" id="IPR036595">
    <property type="entry name" value="A-macroglobulin_rcpt-bd_sf"/>
</dbReference>
<comment type="similarity">
    <text evidence="1">Belongs to the protease inhibitor I39 (alpha-2-macroglobulin) family.</text>
</comment>
<dbReference type="PROSITE" id="PS00477">
    <property type="entry name" value="ALPHA_2_MACROGLOBULIN"/>
    <property type="match status" value="1"/>
</dbReference>
<evidence type="ECO:0000256" key="5">
    <source>
        <dbReference type="ARBA" id="ARBA00022966"/>
    </source>
</evidence>
<dbReference type="RefSeq" id="XP_022083907.1">
    <property type="nucleotide sequence ID" value="XM_022228215.1"/>
</dbReference>
<dbReference type="Gene3D" id="2.60.40.1930">
    <property type="match status" value="2"/>
</dbReference>
<feature type="region of interest" description="Disordered" evidence="8">
    <location>
        <begin position="714"/>
        <end position="736"/>
    </location>
</feature>
<reference evidence="14" key="1">
    <citation type="submission" date="2025-08" db="UniProtKB">
        <authorList>
            <consortium name="RefSeq"/>
        </authorList>
    </citation>
    <scope>IDENTIFICATION</scope>
</reference>
<evidence type="ECO:0000313" key="14">
    <source>
        <dbReference type="RefSeq" id="XP_022083907.1"/>
    </source>
</evidence>
<dbReference type="SMART" id="SM01361">
    <property type="entry name" value="A2M_recep"/>
    <property type="match status" value="1"/>
</dbReference>
<dbReference type="SMART" id="SM01359">
    <property type="entry name" value="A2M_N_2"/>
    <property type="match status" value="1"/>
</dbReference>
<dbReference type="Gene3D" id="6.20.50.160">
    <property type="match status" value="1"/>
</dbReference>
<dbReference type="FunFam" id="1.50.10.20:FF:000001">
    <property type="entry name" value="CD109 isoform 1"/>
    <property type="match status" value="1"/>
</dbReference>
<sequence>MFSALDFVTEMNVMIAAGFICLALLTQGCAGQRQTTPAPVYSRTYIVLAPNTIHPGLPLSLSVSILDAASDVVVTATILKTEELTETSVVSVSETFSPGATRVAGLVMPADEQGDSYKLRIEGSGGLEFSQTEDLKFSPKSFAILVQTDKAIYKPGQTVHFRAMAIYPDLKPYMGTFDVILKDPNGNVIQQWMNLQNTTYGVVSGETVMSETPVLGDWVITVTANNNAYDHTITIDEYVLPKFEVTVTPPPYIVSTDTQATISVEAKYTYGEPVKGTVSMDLQVLGGGKPYHVEFEIDGKGETVVTKAELADLYYGNLYRWARFTCTANVTESLTGIQQTGVGYFGYEEKPIKVAELPGNPEVFKPGLLYTAYVKVTHVDETSLTDAERRRRLVVTHSYTVSGSRESVDAIDAEVVIPEDGIIKLDFSFPTEAVSANFLVAYYYDNNERAYGYDVQKYLSPANSPSSEFLQIIAQGASLQAGTQASFEIRTTEVPPKLTYQVFSKGNIVLANSLTSVTSTNTVLTIDVTSAMAPQARLVVSYVRPDNHELVLDSININVEGAFENEVTINFNKEEVEPGEGIKLDITAERNAYVGVLAIDTSVMLLKTGNDITQSMVVDALEDFDTTSSGNDGYVYDVGFGRAVARRKRSAWCCGWWPFPIPGDTAREVLNSAGILVFTDALVYGETAPDVYFARGDVLFDAIPAAAPGAAVPESAKADSAGAPPNAAPPPPEPRVRTEFPETWLWSDYIAGDDGRVRVASTVPDTITSWVASAFSMSAQTGIGVAESTAQLRVFRPFFVSLTLPYSVIRGEKLVLQATVFNYLAFPVQATVTLSGSVEFQSLSYDENGSEKISNSDQVKSVKVPASGGATVYFPILPQKLGTVDLSVSATTEKAADAVVRQLLVEPEGIPTSFSEPVFIDFNSTQGTLSKEFTFGFPKDLLIPGSVRAQLTVTGDIMGPTMSGLDKLLQLPSGCGEQTMLSFAPDVFIYSYLESTNQDNPTVMQKAKDFMKKGYQRELNYQHTDHSFSAFGNSDPSGSTWLTAFVIKCFAQAKPFIFIDSTVVQRSVEWLIAQQTRDGVFNEPGKVIHTAMQGGVSSDVTMTAYVLIALEEVKGQRVALNLPQTFWDHVDNSISLAVGFLEEQYNRVSGDVYAVALVTYALTLADSQDTRFLDALERLAVVEDGVKHWVDPATADEQVDGWFCYYYPPPSADIEMTGYALLTYLARNEIARAAPVARWLTDQRNEYGGYGSTQDTVIGLQALSTYAGRLSMTPRNISIDVTATDSPDYSSRITVNDGNSIILQKLELPVTSGTVQTTISGTGSCLMQFTAFYNLAEVQVRPSFELTVTMLDLNKNTVNIMACGRYVGGNDVTGMSMIEIGLPSGFYADEDALKSEVKAKDNLQKYEVGRRTVYLYLNALTRNTEYCFNVVARRDKIVANLKPSNAVIYDYYKPGDQTVVSYSSKSLSESSVCQTCPTCCGLDPDSAGVRLTGQVVLVAVATLLSILY</sequence>
<dbReference type="Pfam" id="PF17791">
    <property type="entry name" value="MG3"/>
    <property type="match status" value="1"/>
</dbReference>
<dbReference type="Pfam" id="PF07677">
    <property type="entry name" value="A2M_recep"/>
    <property type="match status" value="1"/>
</dbReference>
<dbReference type="SMART" id="SM01360">
    <property type="entry name" value="A2M"/>
    <property type="match status" value="1"/>
</dbReference>
<evidence type="ECO:0000256" key="7">
    <source>
        <dbReference type="ARBA" id="ARBA00023180"/>
    </source>
</evidence>
<dbReference type="PANTHER" id="PTHR11412">
    <property type="entry name" value="MACROGLOBULIN / COMPLEMENT"/>
    <property type="match status" value="1"/>
</dbReference>
<evidence type="ECO:0000256" key="6">
    <source>
        <dbReference type="ARBA" id="ARBA00023157"/>
    </source>
</evidence>
<evidence type="ECO:0000313" key="13">
    <source>
        <dbReference type="Proteomes" id="UP000694845"/>
    </source>
</evidence>
<dbReference type="InterPro" id="IPR001599">
    <property type="entry name" value="Macroglobln_a2"/>
</dbReference>
<dbReference type="Gene3D" id="2.60.40.10">
    <property type="entry name" value="Immunoglobulins"/>
    <property type="match status" value="2"/>
</dbReference>
<name>A0A8B7XUJ3_ACAPL</name>
<evidence type="ECO:0000259" key="10">
    <source>
        <dbReference type="SMART" id="SM01359"/>
    </source>
</evidence>
<dbReference type="CTD" id="135228"/>
<dbReference type="InterPro" id="IPR019742">
    <property type="entry name" value="MacrogloblnA2_CS"/>
</dbReference>
<keyword evidence="13" id="KW-1185">Reference proteome</keyword>
<dbReference type="Pfam" id="PF07678">
    <property type="entry name" value="TED_complement"/>
    <property type="match status" value="1"/>
</dbReference>
<dbReference type="GeneID" id="110975616"/>
<dbReference type="InterPro" id="IPR008930">
    <property type="entry name" value="Terpenoid_cyclase/PrenylTrfase"/>
</dbReference>
<dbReference type="Gene3D" id="2.60.40.690">
    <property type="entry name" value="Alpha-macroglobulin, receptor-binding domain"/>
    <property type="match status" value="1"/>
</dbReference>
<dbReference type="InterPro" id="IPR013783">
    <property type="entry name" value="Ig-like_fold"/>
</dbReference>
<feature type="domain" description="Alpha-macroglobulin receptor-binding" evidence="12">
    <location>
        <begin position="1373"/>
        <end position="1462"/>
    </location>
</feature>
<dbReference type="InterPro" id="IPR047565">
    <property type="entry name" value="Alpha-macroglob_thiol-ester_cl"/>
</dbReference>
<keyword evidence="5" id="KW-0882">Thioester bond</keyword>
<dbReference type="KEGG" id="aplc:110975616"/>
<keyword evidence="2" id="KW-0646">Protease inhibitor</keyword>
<dbReference type="SUPFAM" id="SSF49410">
    <property type="entry name" value="Alpha-macroglobulin receptor domain"/>
    <property type="match status" value="1"/>
</dbReference>
<dbReference type="Pfam" id="PF01835">
    <property type="entry name" value="MG2"/>
    <property type="match status" value="1"/>
</dbReference>
<dbReference type="SUPFAM" id="SSF48239">
    <property type="entry name" value="Terpenoid cyclases/Protein prenyltransferases"/>
    <property type="match status" value="1"/>
</dbReference>
<dbReference type="PANTHER" id="PTHR11412:SF136">
    <property type="entry name" value="CD109 ANTIGEN"/>
    <property type="match status" value="1"/>
</dbReference>
<dbReference type="Gene3D" id="2.20.130.20">
    <property type="match status" value="1"/>
</dbReference>
<evidence type="ECO:0000256" key="1">
    <source>
        <dbReference type="ARBA" id="ARBA00010952"/>
    </source>
</evidence>
<dbReference type="InterPro" id="IPR041555">
    <property type="entry name" value="MG3"/>
</dbReference>
<dbReference type="CDD" id="cd02897">
    <property type="entry name" value="A2M_2"/>
    <property type="match status" value="1"/>
</dbReference>
<dbReference type="SUPFAM" id="SSF81296">
    <property type="entry name" value="E set domains"/>
    <property type="match status" value="1"/>
</dbReference>
<keyword evidence="6" id="KW-1015">Disulfide bond</keyword>
<dbReference type="GO" id="GO:0004867">
    <property type="term" value="F:serine-type endopeptidase inhibitor activity"/>
    <property type="evidence" value="ECO:0007669"/>
    <property type="project" value="UniProtKB-KW"/>
</dbReference>
<keyword evidence="4" id="KW-0722">Serine protease inhibitor</keyword>
<dbReference type="Gene3D" id="2.60.40.1940">
    <property type="match status" value="1"/>
</dbReference>
<evidence type="ECO:0000256" key="8">
    <source>
        <dbReference type="SAM" id="MobiDB-lite"/>
    </source>
</evidence>
<dbReference type="InterPro" id="IPR002890">
    <property type="entry name" value="MG2"/>
</dbReference>
<feature type="chain" id="PRO_5034612314" evidence="9">
    <location>
        <begin position="32"/>
        <end position="1508"/>
    </location>
</feature>
<protein>
    <submittedName>
        <fullName evidence="14">CD109 antigen-like isoform X1</fullName>
    </submittedName>
</protein>
<dbReference type="InterPro" id="IPR011625">
    <property type="entry name" value="A2M_N_BRD"/>
</dbReference>
<evidence type="ECO:0000256" key="4">
    <source>
        <dbReference type="ARBA" id="ARBA00022900"/>
    </source>
</evidence>
<dbReference type="Pfam" id="PF07703">
    <property type="entry name" value="A2M_BRD"/>
    <property type="match status" value="1"/>
</dbReference>
<evidence type="ECO:0000259" key="12">
    <source>
        <dbReference type="SMART" id="SM01361"/>
    </source>
</evidence>
<feature type="compositionally biased region" description="Low complexity" evidence="8">
    <location>
        <begin position="714"/>
        <end position="725"/>
    </location>
</feature>
<evidence type="ECO:0000256" key="3">
    <source>
        <dbReference type="ARBA" id="ARBA00022729"/>
    </source>
</evidence>
<dbReference type="OrthoDB" id="9998011at2759"/>
<dbReference type="Pfam" id="PF00207">
    <property type="entry name" value="A2M"/>
    <property type="match status" value="1"/>
</dbReference>
<proteinExistence type="inferred from homology"/>
<feature type="domain" description="Alpha-2-macroglobulin bait region" evidence="10">
    <location>
        <begin position="470"/>
        <end position="606"/>
    </location>
</feature>
<evidence type="ECO:0000256" key="2">
    <source>
        <dbReference type="ARBA" id="ARBA00022690"/>
    </source>
</evidence>
<dbReference type="InterPro" id="IPR014756">
    <property type="entry name" value="Ig_E-set"/>
</dbReference>
<gene>
    <name evidence="14" type="primary">LOC110975616</name>
</gene>
<dbReference type="Gene3D" id="1.50.10.20">
    <property type="match status" value="1"/>
</dbReference>
<dbReference type="FunFam" id="2.60.40.1930:FF:000001">
    <property type="entry name" value="CD109 isoform 3"/>
    <property type="match status" value="1"/>
</dbReference>
<dbReference type="GO" id="GO:0005615">
    <property type="term" value="C:extracellular space"/>
    <property type="evidence" value="ECO:0007669"/>
    <property type="project" value="InterPro"/>
</dbReference>
<feature type="domain" description="Alpha-2-macroglobulin" evidence="11">
    <location>
        <begin position="743"/>
        <end position="834"/>
    </location>
</feature>